<evidence type="ECO:0000313" key="7">
    <source>
        <dbReference type="Proteomes" id="UP000053681"/>
    </source>
</evidence>
<dbReference type="Gene3D" id="2.40.10.10">
    <property type="entry name" value="Trypsin-like serine proteases"/>
    <property type="match status" value="2"/>
</dbReference>
<gene>
    <name evidence="6" type="ORF">AS180_14120</name>
</gene>
<dbReference type="Pfam" id="PF13365">
    <property type="entry name" value="Trypsin_2"/>
    <property type="match status" value="1"/>
</dbReference>
<evidence type="ECO:0000256" key="4">
    <source>
        <dbReference type="ARBA" id="ARBA00022825"/>
    </source>
</evidence>
<dbReference type="AlphaFoldDB" id="A0A0V8JJL8"/>
<dbReference type="InterPro" id="IPR051201">
    <property type="entry name" value="Chloro_Bact_Ser_Proteases"/>
</dbReference>
<dbReference type="EMBL" id="LNQP01000049">
    <property type="protein sequence ID" value="KSU87266.1"/>
    <property type="molecule type" value="Genomic_DNA"/>
</dbReference>
<evidence type="ECO:0000259" key="5">
    <source>
        <dbReference type="PROSITE" id="PS50106"/>
    </source>
</evidence>
<dbReference type="Proteomes" id="UP000053681">
    <property type="component" value="Unassembled WGS sequence"/>
</dbReference>
<dbReference type="PANTHER" id="PTHR43343">
    <property type="entry name" value="PEPTIDASE S12"/>
    <property type="match status" value="1"/>
</dbReference>
<comment type="caution">
    <text evidence="6">The sequence shown here is derived from an EMBL/GenBank/DDBJ whole genome shotgun (WGS) entry which is preliminary data.</text>
</comment>
<dbReference type="GO" id="GO:0004252">
    <property type="term" value="F:serine-type endopeptidase activity"/>
    <property type="evidence" value="ECO:0007669"/>
    <property type="project" value="InterPro"/>
</dbReference>
<evidence type="ECO:0000256" key="2">
    <source>
        <dbReference type="ARBA" id="ARBA00022670"/>
    </source>
</evidence>
<dbReference type="InterPro" id="IPR009003">
    <property type="entry name" value="Peptidase_S1_PA"/>
</dbReference>
<dbReference type="Gene3D" id="2.30.42.10">
    <property type="match status" value="1"/>
</dbReference>
<dbReference type="PRINTS" id="PR00834">
    <property type="entry name" value="PROTEASES2C"/>
</dbReference>
<keyword evidence="2" id="KW-0645">Protease</keyword>
<evidence type="ECO:0000313" key="6">
    <source>
        <dbReference type="EMBL" id="KSU87266.1"/>
    </source>
</evidence>
<accession>A0A0V8JJL8</accession>
<keyword evidence="4" id="KW-0720">Serine protease</keyword>
<dbReference type="SMART" id="SM00228">
    <property type="entry name" value="PDZ"/>
    <property type="match status" value="1"/>
</dbReference>
<dbReference type="PROSITE" id="PS50106">
    <property type="entry name" value="PDZ"/>
    <property type="match status" value="1"/>
</dbReference>
<protein>
    <submittedName>
        <fullName evidence="6">Peptidase S1</fullName>
    </submittedName>
</protein>
<dbReference type="InterPro" id="IPR001478">
    <property type="entry name" value="PDZ"/>
</dbReference>
<dbReference type="InterPro" id="IPR001940">
    <property type="entry name" value="Peptidase_S1C"/>
</dbReference>
<evidence type="ECO:0000256" key="3">
    <source>
        <dbReference type="ARBA" id="ARBA00022801"/>
    </source>
</evidence>
<dbReference type="SUPFAM" id="SSF50156">
    <property type="entry name" value="PDZ domain-like"/>
    <property type="match status" value="1"/>
</dbReference>
<dbReference type="SUPFAM" id="SSF50494">
    <property type="entry name" value="Trypsin-like serine proteases"/>
    <property type="match status" value="1"/>
</dbReference>
<comment type="similarity">
    <text evidence="1">Belongs to the peptidase S1C family.</text>
</comment>
<proteinExistence type="inferred from homology"/>
<keyword evidence="3" id="KW-0378">Hydrolase</keyword>
<name>A0A0V8JJL8_9BACI</name>
<feature type="domain" description="PDZ" evidence="5">
    <location>
        <begin position="318"/>
        <end position="390"/>
    </location>
</feature>
<reference evidence="6 7" key="1">
    <citation type="submission" date="2015-11" db="EMBL/GenBank/DDBJ databases">
        <title>Bacillus caseinolyticus sp nov.</title>
        <authorList>
            <person name="Dastager S.G."/>
            <person name="Mawlankar R."/>
        </authorList>
    </citation>
    <scope>NUCLEOTIDE SEQUENCE [LARGE SCALE GENOMIC DNA]</scope>
    <source>
        <strain evidence="6 7">SGD-V-76</strain>
    </source>
</reference>
<dbReference type="PANTHER" id="PTHR43343:SF3">
    <property type="entry name" value="PROTEASE DO-LIKE 8, CHLOROPLASTIC"/>
    <property type="match status" value="1"/>
</dbReference>
<organism evidence="6 7">
    <name type="scientific">Priestia veravalensis</name>
    <dbReference type="NCBI Taxonomy" id="1414648"/>
    <lineage>
        <taxon>Bacteria</taxon>
        <taxon>Bacillati</taxon>
        <taxon>Bacillota</taxon>
        <taxon>Bacilli</taxon>
        <taxon>Bacillales</taxon>
        <taxon>Bacillaceae</taxon>
        <taxon>Priestia</taxon>
    </lineage>
</organism>
<dbReference type="InterPro" id="IPR036034">
    <property type="entry name" value="PDZ_sf"/>
</dbReference>
<sequence>MKQEYPTYRSEHVREEKSKRRFLPFLASSIAGAVLGGGIVLYSAPHLGFTNDGSQTNTASTSTSATTTAATKNISTNVSQGDLVSVVDKVSPAVVGVNNIQERTNPFSGDTQTAESGTGSGVIFKKDNNKAYVVTNNHVIEGSSKVEVTLSNGKKEDAQIVGADPLTDLAVLEMDAKNVEAVAEFGDSTSLVAGEPVLAIGNPLGEQFSRTVTQGIVSGTERTVNITTSAGEWNLDVIQTDAAINPGNSGGALINAAGQVIGINSLKIAEDGVEGIGFAIPTADVQPIIDKLMKDGKINRPYMGVGLQDVAGLSTAIKENELGLTEDTSDGVVVTTVEPFSAASEAGLQSKDIIVGIDGKEVKTSSDLRKYLYTERAIGDKVKLDVYRNGKKINLSLTLKQQGNDE</sequence>
<dbReference type="InterPro" id="IPR043504">
    <property type="entry name" value="Peptidase_S1_PA_chymotrypsin"/>
</dbReference>
<evidence type="ECO:0000256" key="1">
    <source>
        <dbReference type="ARBA" id="ARBA00010541"/>
    </source>
</evidence>
<dbReference type="RefSeq" id="WP_025910807.1">
    <property type="nucleotide sequence ID" value="NZ_KQ758664.1"/>
</dbReference>
<dbReference type="GO" id="GO:0006508">
    <property type="term" value="P:proteolysis"/>
    <property type="evidence" value="ECO:0007669"/>
    <property type="project" value="UniProtKB-KW"/>
</dbReference>
<keyword evidence="7" id="KW-1185">Reference proteome</keyword>
<dbReference type="Pfam" id="PF13180">
    <property type="entry name" value="PDZ_2"/>
    <property type="match status" value="1"/>
</dbReference>